<dbReference type="InterPro" id="IPR029432">
    <property type="entry name" value="Gp28/Gp37-like_dom"/>
</dbReference>
<evidence type="ECO:0000259" key="1">
    <source>
        <dbReference type="Pfam" id="PF14594"/>
    </source>
</evidence>
<protein>
    <recommendedName>
        <fullName evidence="1">Gp28/Gp37-like domain-containing protein</fullName>
    </recommendedName>
</protein>
<proteinExistence type="predicted"/>
<feature type="domain" description="Gp28/Gp37-like" evidence="1">
    <location>
        <begin position="326"/>
        <end position="594"/>
    </location>
</feature>
<name>A0A8S5SRH4_9CAUD</name>
<dbReference type="Pfam" id="PF14594">
    <property type="entry name" value="Sipho_Gp37"/>
    <property type="match status" value="1"/>
</dbReference>
<organism evidence="2">
    <name type="scientific">Siphoviridae sp. ctRIT4</name>
    <dbReference type="NCBI Taxonomy" id="2827869"/>
    <lineage>
        <taxon>Viruses</taxon>
        <taxon>Duplodnaviria</taxon>
        <taxon>Heunggongvirae</taxon>
        <taxon>Uroviricota</taxon>
        <taxon>Caudoviricetes</taxon>
    </lineage>
</organism>
<dbReference type="EMBL" id="BK032660">
    <property type="protein sequence ID" value="DAF53620.1"/>
    <property type="molecule type" value="Genomic_DNA"/>
</dbReference>
<sequence>MSSDRVPLPPLEVFAIDAAMNRSTGSIPYTSLIWTRRYTKPGQFEMVVPADIYDSSWAYICCDDRPETGIVQKVEFSDTAQTKDGIDTVTVSGFFLEAVLNNIVFLVEAPEKEKVYVPMPRRPTFSHKKQDTKVYADPTGELYYQNSSGEVVSSKDGRVVNTNGLTEIDYKDAFGSSFGNPDSGTCTYDYYYSNDKNKIHTIDLIGADAGTEKVYDIEFSDDKGNVFYYNDSGRLTQAVGVVEKRENTYSVRKKAWNALADDDPYGRYYLVDVKGPWQRTEMMEPVTEGDSIEIVLKWARRMMGDWILYEEPTIKGIQKCVDPSLQYLGDLLYKTLYEVEASLRLEYLFDKNIAILSVYKGKDRTQSQSGNPWAVFSDTWGTLNGYIASRDESNYKNTCFVLFEYDKPDSFDSSGWPVAGFICGIDDMLALPTLYGIKHTSKRGYNTEHVGDPDEPAIETYLDLRSEKPSCDGDWSRDIVELPGTSGEEREQAIASAKQKFAKPADAYDMRAVYEAYESALPGRGEAHLKENYSVVTNLDTGVIDTSAYLRDFDLGDKVDLVLETVGLAKEARIISVEEAYDEDGAAITIEMGDEKMNIIKKARLA</sequence>
<evidence type="ECO:0000313" key="2">
    <source>
        <dbReference type="EMBL" id="DAF53620.1"/>
    </source>
</evidence>
<accession>A0A8S5SRH4</accession>
<reference evidence="2" key="1">
    <citation type="journal article" date="2021" name="Proc. Natl. Acad. Sci. U.S.A.">
        <title>A Catalog of Tens of Thousands of Viruses from Human Metagenomes Reveals Hidden Associations with Chronic Diseases.</title>
        <authorList>
            <person name="Tisza M.J."/>
            <person name="Buck C.B."/>
        </authorList>
    </citation>
    <scope>NUCLEOTIDE SEQUENCE</scope>
    <source>
        <strain evidence="2">CtRIT4</strain>
    </source>
</reference>